<dbReference type="InParanoid" id="A0A804IZ84"/>
<reference evidence="1" key="1">
    <citation type="submission" date="2021-03" db="EMBL/GenBank/DDBJ databases">
        <authorList>
            <consortium name="Genoscope - CEA"/>
            <person name="William W."/>
        </authorList>
    </citation>
    <scope>NUCLEOTIDE SEQUENCE</scope>
    <source>
        <strain evidence="1">Doubled-haploid Pahang</strain>
    </source>
</reference>
<dbReference type="Proteomes" id="UP000012960">
    <property type="component" value="Unplaced"/>
</dbReference>
<dbReference type="Gramene" id="Ma05_t00140.1">
    <property type="protein sequence ID" value="Ma05_p00140.1"/>
    <property type="gene ID" value="Ma05_g00140"/>
</dbReference>
<name>A0A804IZ84_MUSAM</name>
<evidence type="ECO:0000313" key="1">
    <source>
        <dbReference type="EMBL" id="CAG1837066.1"/>
    </source>
</evidence>
<proteinExistence type="predicted"/>
<keyword evidence="3" id="KW-1185">Reference proteome</keyword>
<dbReference type="EnsemblPlants" id="Ma05_t00140.1">
    <property type="protein sequence ID" value="Ma05_p00140.1"/>
    <property type="gene ID" value="Ma05_g00140"/>
</dbReference>
<reference evidence="2" key="2">
    <citation type="submission" date="2021-05" db="UniProtKB">
        <authorList>
            <consortium name="EnsemblPlants"/>
        </authorList>
    </citation>
    <scope>IDENTIFICATION</scope>
    <source>
        <strain evidence="2">subsp. malaccensis</strain>
    </source>
</reference>
<dbReference type="EMBL" id="HG996470">
    <property type="protein sequence ID" value="CAG1837066.1"/>
    <property type="molecule type" value="Genomic_DNA"/>
</dbReference>
<accession>A0A804IZ84</accession>
<evidence type="ECO:0000313" key="3">
    <source>
        <dbReference type="Proteomes" id="UP000012960"/>
    </source>
</evidence>
<protein>
    <submittedName>
        <fullName evidence="1">(wild Malaysian banana) hypothetical protein</fullName>
    </submittedName>
</protein>
<dbReference type="AlphaFoldDB" id="A0A804IZ84"/>
<sequence>MAWDSRVVHPIKKAVSRSDNGRLRCGDSRVRDGRQRRWRSFHVVLLLPHQHHRRISSRTALRHAAPPRGIRPATAKDEIVVGVDILFLL</sequence>
<evidence type="ECO:0000313" key="2">
    <source>
        <dbReference type="EnsemblPlants" id="Ma05_p00140.1"/>
    </source>
</evidence>
<gene>
    <name evidence="1" type="ORF">GSMUA_252430.1</name>
</gene>
<organism evidence="2 3">
    <name type="scientific">Musa acuminata subsp. malaccensis</name>
    <name type="common">Wild banana</name>
    <name type="synonym">Musa malaccensis</name>
    <dbReference type="NCBI Taxonomy" id="214687"/>
    <lineage>
        <taxon>Eukaryota</taxon>
        <taxon>Viridiplantae</taxon>
        <taxon>Streptophyta</taxon>
        <taxon>Embryophyta</taxon>
        <taxon>Tracheophyta</taxon>
        <taxon>Spermatophyta</taxon>
        <taxon>Magnoliopsida</taxon>
        <taxon>Liliopsida</taxon>
        <taxon>Zingiberales</taxon>
        <taxon>Musaceae</taxon>
        <taxon>Musa</taxon>
    </lineage>
</organism>